<proteinExistence type="predicted"/>
<dbReference type="Pfam" id="PF08974">
    <property type="entry name" value="DUF1877"/>
    <property type="match status" value="1"/>
</dbReference>
<dbReference type="RefSeq" id="XP_028478438.1">
    <property type="nucleotide sequence ID" value="XM_028621986.1"/>
</dbReference>
<gene>
    <name evidence="1" type="ORF">EHS24_006565</name>
</gene>
<dbReference type="AlphaFoldDB" id="A0A427Y1R5"/>
<accession>A0A427Y1R5</accession>
<sequence length="176" mass="19343">MQLGVHFALTEAQASRFLAARGNDAALTALIDELEESSNTTPTCSTDKAWDPISCALAPSGSERDPDDWPYTGVIVGWEELQHGVGKQAEDESESESEMTLGYTPPDKVKEVAAALLELKEDDEFGDAYAAMPQELRNAEYGDEERRYAQANLDDLTEFFMDAAARGLHVIFHVNL</sequence>
<protein>
    <recommendedName>
        <fullName evidence="3">DUF1877 family protein</fullName>
    </recommendedName>
</protein>
<keyword evidence="2" id="KW-1185">Reference proteome</keyword>
<reference evidence="1 2" key="1">
    <citation type="submission" date="2018-11" db="EMBL/GenBank/DDBJ databases">
        <title>Genome sequence of Apiotrichum porosum DSM 27194.</title>
        <authorList>
            <person name="Aliyu H."/>
            <person name="Gorte O."/>
            <person name="Ochsenreither K."/>
        </authorList>
    </citation>
    <scope>NUCLEOTIDE SEQUENCE [LARGE SCALE GENOMIC DNA]</scope>
    <source>
        <strain evidence="1 2">DSM 27194</strain>
    </source>
</reference>
<organism evidence="1 2">
    <name type="scientific">Apiotrichum porosum</name>
    <dbReference type="NCBI Taxonomy" id="105984"/>
    <lineage>
        <taxon>Eukaryota</taxon>
        <taxon>Fungi</taxon>
        <taxon>Dikarya</taxon>
        <taxon>Basidiomycota</taxon>
        <taxon>Agaricomycotina</taxon>
        <taxon>Tremellomycetes</taxon>
        <taxon>Trichosporonales</taxon>
        <taxon>Trichosporonaceae</taxon>
        <taxon>Apiotrichum</taxon>
    </lineage>
</organism>
<comment type="caution">
    <text evidence="1">The sequence shown here is derived from an EMBL/GenBank/DDBJ whole genome shotgun (WGS) entry which is preliminary data.</text>
</comment>
<dbReference type="InterPro" id="IPR015068">
    <property type="entry name" value="DUF1877"/>
</dbReference>
<name>A0A427Y1R5_9TREE</name>
<dbReference type="EMBL" id="RSCE01000003">
    <property type="protein sequence ID" value="RSH84990.1"/>
    <property type="molecule type" value="Genomic_DNA"/>
</dbReference>
<dbReference type="Proteomes" id="UP000279236">
    <property type="component" value="Unassembled WGS sequence"/>
</dbReference>
<dbReference type="SUPFAM" id="SSF111069">
    <property type="entry name" value="Hypothetical protein yfbM"/>
    <property type="match status" value="1"/>
</dbReference>
<dbReference type="InterPro" id="IPR035944">
    <property type="entry name" value="YfbM-like_sf"/>
</dbReference>
<evidence type="ECO:0000313" key="2">
    <source>
        <dbReference type="Proteomes" id="UP000279236"/>
    </source>
</evidence>
<evidence type="ECO:0000313" key="1">
    <source>
        <dbReference type="EMBL" id="RSH84990.1"/>
    </source>
</evidence>
<evidence type="ECO:0008006" key="3">
    <source>
        <dbReference type="Google" id="ProtNLM"/>
    </source>
</evidence>
<dbReference type="GeneID" id="39591108"/>
<dbReference type="Gene3D" id="3.40.1760.10">
    <property type="entry name" value="YfbM-like super family"/>
    <property type="match status" value="1"/>
</dbReference>